<evidence type="ECO:0000256" key="15">
    <source>
        <dbReference type="ARBA" id="ARBA00031446"/>
    </source>
</evidence>
<organism evidence="18 19">
    <name type="scientific">Desulfolutivibrio sulfodismutans</name>
    <dbReference type="NCBI Taxonomy" id="63561"/>
    <lineage>
        <taxon>Bacteria</taxon>
        <taxon>Pseudomonadati</taxon>
        <taxon>Thermodesulfobacteriota</taxon>
        <taxon>Desulfovibrionia</taxon>
        <taxon>Desulfovibrionales</taxon>
        <taxon>Desulfovibrionaceae</taxon>
        <taxon>Desulfolutivibrio</taxon>
    </lineage>
</organism>
<proteinExistence type="inferred from homology"/>
<keyword evidence="6 17" id="KW-0004">4Fe-4S</keyword>
<feature type="binding site" evidence="17">
    <location>
        <position position="15"/>
    </location>
    <ligand>
        <name>[4Fe-4S] cluster</name>
        <dbReference type="ChEBI" id="CHEBI:49883"/>
    </ligand>
</feature>
<evidence type="ECO:0000256" key="3">
    <source>
        <dbReference type="ARBA" id="ARBA00008207"/>
    </source>
</evidence>
<evidence type="ECO:0000256" key="13">
    <source>
        <dbReference type="ARBA" id="ARBA00023157"/>
    </source>
</evidence>
<keyword evidence="7 17" id="KW-0819">tRNA processing</keyword>
<dbReference type="Proteomes" id="UP000469724">
    <property type="component" value="Unassembled WGS sequence"/>
</dbReference>
<feature type="binding site" evidence="17">
    <location>
        <position position="91"/>
    </location>
    <ligand>
        <name>[4Fe-4S] cluster</name>
        <dbReference type="ChEBI" id="CHEBI:49883"/>
    </ligand>
</feature>
<dbReference type="PANTHER" id="PTHR36701:SF1">
    <property type="entry name" value="EPOXYQUEUOSINE REDUCTASE QUEH"/>
    <property type="match status" value="1"/>
</dbReference>
<evidence type="ECO:0000256" key="11">
    <source>
        <dbReference type="ARBA" id="ARBA00023004"/>
    </source>
</evidence>
<evidence type="ECO:0000256" key="2">
    <source>
        <dbReference type="ARBA" id="ARBA00004691"/>
    </source>
</evidence>
<evidence type="ECO:0000313" key="19">
    <source>
        <dbReference type="Proteomes" id="UP000469724"/>
    </source>
</evidence>
<feature type="disulfide bond" description="Redox-active" evidence="17">
    <location>
        <begin position="171"/>
        <end position="173"/>
    </location>
</feature>
<sequence length="189" mass="22176">MARIQNENRVLLHICCGPCSITVVQGLRAEGFEVTGLFYNPNIHPAAEYLRRREALVEVAARLDFPVIFLDKEYDPAVYLRETAFRENNRCFHCYRLRLERTLKVARRGGFAHFSSTLLYSKMQKHDVIRDLGHDLAGDSKTAFLYRDFRPTWNQGIELSKSFGIYRQDYCGCIFSEFERRRRDLRQLG</sequence>
<dbReference type="GO" id="GO:0008616">
    <property type="term" value="P:tRNA queuosine(34) biosynthetic process"/>
    <property type="evidence" value="ECO:0007669"/>
    <property type="project" value="UniProtKB-UniRule"/>
</dbReference>
<dbReference type="AlphaFoldDB" id="A0A7K3NNH1"/>
<dbReference type="UniPathway" id="UPA00392"/>
<evidence type="ECO:0000256" key="17">
    <source>
        <dbReference type="HAMAP-Rule" id="MF_02089"/>
    </source>
</evidence>
<evidence type="ECO:0000256" key="14">
    <source>
        <dbReference type="ARBA" id="ARBA00023284"/>
    </source>
</evidence>
<dbReference type="InterPro" id="IPR014729">
    <property type="entry name" value="Rossmann-like_a/b/a_fold"/>
</dbReference>
<evidence type="ECO:0000256" key="4">
    <source>
        <dbReference type="ARBA" id="ARBA00012622"/>
    </source>
</evidence>
<comment type="function">
    <text evidence="1 17">Catalyzes the conversion of epoxyqueuosine (oQ) to queuosine (Q), which is a hypermodified base found in the wobble positions of tRNA(Asp), tRNA(Asn), tRNA(His) and tRNA(Tyr).</text>
</comment>
<evidence type="ECO:0000256" key="12">
    <source>
        <dbReference type="ARBA" id="ARBA00023014"/>
    </source>
</evidence>
<dbReference type="GO" id="GO:0051539">
    <property type="term" value="F:4 iron, 4 sulfur cluster binding"/>
    <property type="evidence" value="ECO:0007669"/>
    <property type="project" value="UniProtKB-UniRule"/>
</dbReference>
<keyword evidence="8 17" id="KW-0479">Metal-binding</keyword>
<protein>
    <recommendedName>
        <fullName evidence="5 17">Epoxyqueuosine reductase QueH</fullName>
        <ecNumber evidence="4 17">1.17.99.6</ecNumber>
    </recommendedName>
    <alternativeName>
        <fullName evidence="15 17">Queuosine biosynthesis protein QueH</fullName>
    </alternativeName>
</protein>
<dbReference type="EC" id="1.17.99.6" evidence="4 17"/>
<evidence type="ECO:0000256" key="5">
    <source>
        <dbReference type="ARBA" id="ARBA00016895"/>
    </source>
</evidence>
<dbReference type="GO" id="GO:0046872">
    <property type="term" value="F:metal ion binding"/>
    <property type="evidence" value="ECO:0007669"/>
    <property type="project" value="UniProtKB-KW"/>
</dbReference>
<accession>A0A7K3NNH1</accession>
<comment type="pathway">
    <text evidence="2 17">tRNA modification; tRNA-queuosine biosynthesis.</text>
</comment>
<gene>
    <name evidence="17" type="primary">queH</name>
    <name evidence="18" type="ORF">G3N56_13480</name>
</gene>
<keyword evidence="10 17" id="KW-0560">Oxidoreductase</keyword>
<feature type="binding site" evidence="17">
    <location>
        <position position="94"/>
    </location>
    <ligand>
        <name>[4Fe-4S] cluster</name>
        <dbReference type="ChEBI" id="CHEBI:49883"/>
    </ligand>
</feature>
<dbReference type="GO" id="GO:0052693">
    <property type="term" value="F:epoxyqueuosine reductase activity"/>
    <property type="evidence" value="ECO:0007669"/>
    <property type="project" value="UniProtKB-UniRule"/>
</dbReference>
<comment type="caution">
    <text evidence="18">The sequence shown here is derived from an EMBL/GenBank/DDBJ whole genome shotgun (WGS) entry which is preliminary data.</text>
</comment>
<comment type="similarity">
    <text evidence="3 17">Belongs to the QueH family.</text>
</comment>
<dbReference type="EMBL" id="JAAGRQ010000060">
    <property type="protein sequence ID" value="NDY57742.1"/>
    <property type="molecule type" value="Genomic_DNA"/>
</dbReference>
<evidence type="ECO:0000256" key="6">
    <source>
        <dbReference type="ARBA" id="ARBA00022485"/>
    </source>
</evidence>
<keyword evidence="13 17" id="KW-1015">Disulfide bond</keyword>
<evidence type="ECO:0000256" key="7">
    <source>
        <dbReference type="ARBA" id="ARBA00022694"/>
    </source>
</evidence>
<keyword evidence="12 17" id="KW-0411">Iron-sulfur</keyword>
<evidence type="ECO:0000256" key="1">
    <source>
        <dbReference type="ARBA" id="ARBA00002268"/>
    </source>
</evidence>
<keyword evidence="14 17" id="KW-0676">Redox-active center</keyword>
<comment type="catalytic activity">
    <reaction evidence="16 17">
        <text>epoxyqueuosine(34) in tRNA + AH2 = queuosine(34) in tRNA + A + H2O</text>
        <dbReference type="Rhea" id="RHEA:32159"/>
        <dbReference type="Rhea" id="RHEA-COMP:18571"/>
        <dbReference type="Rhea" id="RHEA-COMP:18582"/>
        <dbReference type="ChEBI" id="CHEBI:13193"/>
        <dbReference type="ChEBI" id="CHEBI:15377"/>
        <dbReference type="ChEBI" id="CHEBI:17499"/>
        <dbReference type="ChEBI" id="CHEBI:194431"/>
        <dbReference type="ChEBI" id="CHEBI:194443"/>
        <dbReference type="EC" id="1.17.99.6"/>
    </reaction>
</comment>
<dbReference type="RefSeq" id="WP_163302826.1">
    <property type="nucleotide sequence ID" value="NZ_JAAGRQ010000060.1"/>
</dbReference>
<evidence type="ECO:0000256" key="8">
    <source>
        <dbReference type="ARBA" id="ARBA00022723"/>
    </source>
</evidence>
<evidence type="ECO:0000256" key="16">
    <source>
        <dbReference type="ARBA" id="ARBA00047415"/>
    </source>
</evidence>
<feature type="binding site" evidence="17">
    <location>
        <position position="16"/>
    </location>
    <ligand>
        <name>[4Fe-4S] cluster</name>
        <dbReference type="ChEBI" id="CHEBI:49883"/>
    </ligand>
</feature>
<dbReference type="HAMAP" id="MF_02089">
    <property type="entry name" value="QueH"/>
    <property type="match status" value="1"/>
</dbReference>
<dbReference type="SUPFAM" id="SSF52402">
    <property type="entry name" value="Adenine nucleotide alpha hydrolases-like"/>
    <property type="match status" value="1"/>
</dbReference>
<evidence type="ECO:0000313" key="18">
    <source>
        <dbReference type="EMBL" id="NDY57742.1"/>
    </source>
</evidence>
<reference evidence="18 19" key="1">
    <citation type="submission" date="2020-02" db="EMBL/GenBank/DDBJ databases">
        <title>Comparative genomics of sulfur disproportionating microorganisms.</title>
        <authorList>
            <person name="Ward L.M."/>
            <person name="Bertran E."/>
            <person name="Johnston D.T."/>
        </authorList>
    </citation>
    <scope>NUCLEOTIDE SEQUENCE [LARGE SCALE GENOMIC DNA]</scope>
    <source>
        <strain evidence="18 19">DSM 3696</strain>
    </source>
</reference>
<keyword evidence="9 17" id="KW-0671">Queuosine biosynthesis</keyword>
<name>A0A7K3NNH1_9BACT</name>
<dbReference type="Gene3D" id="3.40.50.620">
    <property type="entry name" value="HUPs"/>
    <property type="match status" value="1"/>
</dbReference>
<evidence type="ECO:0000256" key="9">
    <source>
        <dbReference type="ARBA" id="ARBA00022785"/>
    </source>
</evidence>
<evidence type="ECO:0000256" key="10">
    <source>
        <dbReference type="ARBA" id="ARBA00023002"/>
    </source>
</evidence>
<dbReference type="InterPro" id="IPR003828">
    <property type="entry name" value="QueH"/>
</dbReference>
<dbReference type="PANTHER" id="PTHR36701">
    <property type="entry name" value="EPOXYQUEUOSINE REDUCTASE QUEH"/>
    <property type="match status" value="1"/>
</dbReference>
<dbReference type="Pfam" id="PF02677">
    <property type="entry name" value="QueH"/>
    <property type="match status" value="1"/>
</dbReference>
<keyword evidence="19" id="KW-1185">Reference proteome</keyword>
<keyword evidence="11 17" id="KW-0408">Iron</keyword>